<dbReference type="PANTHER" id="PTHR12992">
    <property type="entry name" value="NUDIX HYDROLASE"/>
    <property type="match status" value="1"/>
</dbReference>
<gene>
    <name evidence="2" type="ORF">Clacol_002768</name>
</gene>
<name>A0AAV5A2S7_9AGAM</name>
<proteinExistence type="predicted"/>
<dbReference type="PANTHER" id="PTHR12992:SF45">
    <property type="entry name" value="NUDIX HYDROLASE DOMAIN-CONTAINING PROTEIN"/>
    <property type="match status" value="1"/>
</dbReference>
<dbReference type="Proteomes" id="UP001050691">
    <property type="component" value="Unassembled WGS sequence"/>
</dbReference>
<dbReference type="InterPro" id="IPR000086">
    <property type="entry name" value="NUDIX_hydrolase_dom"/>
</dbReference>
<dbReference type="InterPro" id="IPR015797">
    <property type="entry name" value="NUDIX_hydrolase-like_dom_sf"/>
</dbReference>
<accession>A0AAV5A2S7</accession>
<evidence type="ECO:0000259" key="1">
    <source>
        <dbReference type="PROSITE" id="PS51462"/>
    </source>
</evidence>
<dbReference type="Gene3D" id="3.90.79.10">
    <property type="entry name" value="Nucleoside Triphosphate Pyrophosphohydrolase"/>
    <property type="match status" value="1"/>
</dbReference>
<sequence length="228" mass="25282">MQTFVTPSVADSLLLSQAEFTNVTKKTLSCVEHLLSHKFDQSLYPSQYPATKRAAVLVVLYEKDGLLRVLLTTRSKSLRAHPYQTALPGGKFDNTDTDLVATALREANEEIALFVTPVVTFLTDLAVLDILSPSPVEVDAIFSHPLEAFLDPELAAFELLVDIGSENWPYSTEFYVSKAFTDHNSKIAVAEIAYNRVPSFEKCPPNQVEPAAVMWSLSNEFLDSQPLE</sequence>
<dbReference type="Pfam" id="PF00293">
    <property type="entry name" value="NUDIX"/>
    <property type="match status" value="1"/>
</dbReference>
<keyword evidence="3" id="KW-1185">Reference proteome</keyword>
<dbReference type="PROSITE" id="PS51462">
    <property type="entry name" value="NUDIX"/>
    <property type="match status" value="1"/>
</dbReference>
<dbReference type="CDD" id="cd03426">
    <property type="entry name" value="NUDIX_CoAse_Nudt7"/>
    <property type="match status" value="1"/>
</dbReference>
<dbReference type="EMBL" id="BPWL01000003">
    <property type="protein sequence ID" value="GJJ08550.1"/>
    <property type="molecule type" value="Genomic_DNA"/>
</dbReference>
<dbReference type="SUPFAM" id="SSF55811">
    <property type="entry name" value="Nudix"/>
    <property type="match status" value="1"/>
</dbReference>
<dbReference type="GO" id="GO:0010945">
    <property type="term" value="F:coenzyme A diphosphatase activity"/>
    <property type="evidence" value="ECO:0007669"/>
    <property type="project" value="InterPro"/>
</dbReference>
<dbReference type="AlphaFoldDB" id="A0AAV5A2S7"/>
<protein>
    <recommendedName>
        <fullName evidence="1">Nudix hydrolase domain-containing protein</fullName>
    </recommendedName>
</protein>
<dbReference type="GO" id="GO:0015938">
    <property type="term" value="P:coenzyme A catabolic process"/>
    <property type="evidence" value="ECO:0007669"/>
    <property type="project" value="TreeGrafter"/>
</dbReference>
<organism evidence="2 3">
    <name type="scientific">Clathrus columnatus</name>
    <dbReference type="NCBI Taxonomy" id="1419009"/>
    <lineage>
        <taxon>Eukaryota</taxon>
        <taxon>Fungi</taxon>
        <taxon>Dikarya</taxon>
        <taxon>Basidiomycota</taxon>
        <taxon>Agaricomycotina</taxon>
        <taxon>Agaricomycetes</taxon>
        <taxon>Phallomycetidae</taxon>
        <taxon>Phallales</taxon>
        <taxon>Clathraceae</taxon>
        <taxon>Clathrus</taxon>
    </lineage>
</organism>
<dbReference type="InterPro" id="IPR045121">
    <property type="entry name" value="CoAse"/>
</dbReference>
<evidence type="ECO:0000313" key="2">
    <source>
        <dbReference type="EMBL" id="GJJ08550.1"/>
    </source>
</evidence>
<comment type="caution">
    <text evidence="2">The sequence shown here is derived from an EMBL/GenBank/DDBJ whole genome shotgun (WGS) entry which is preliminary data.</text>
</comment>
<feature type="domain" description="Nudix hydrolase" evidence="1">
    <location>
        <begin position="51"/>
        <end position="195"/>
    </location>
</feature>
<evidence type="ECO:0000313" key="3">
    <source>
        <dbReference type="Proteomes" id="UP001050691"/>
    </source>
</evidence>
<reference evidence="2" key="1">
    <citation type="submission" date="2021-10" db="EMBL/GenBank/DDBJ databases">
        <title>De novo Genome Assembly of Clathrus columnatus (Basidiomycota, Fungi) Using Illumina and Nanopore Sequence Data.</title>
        <authorList>
            <person name="Ogiso-Tanaka E."/>
            <person name="Itagaki H."/>
            <person name="Hosoya T."/>
            <person name="Hosaka K."/>
        </authorList>
    </citation>
    <scope>NUCLEOTIDE SEQUENCE</scope>
    <source>
        <strain evidence="2">MO-923</strain>
    </source>
</reference>